<keyword evidence="1" id="KW-0812">Transmembrane</keyword>
<gene>
    <name evidence="2" type="ORF">SAMN04488057_11287</name>
</gene>
<proteinExistence type="predicted"/>
<dbReference type="AlphaFoldDB" id="A0A1M7PZH3"/>
<dbReference type="EMBL" id="FRCY01000012">
    <property type="protein sequence ID" value="SHN23277.1"/>
    <property type="molecule type" value="Genomic_DNA"/>
</dbReference>
<evidence type="ECO:0000256" key="1">
    <source>
        <dbReference type="SAM" id="Phobius"/>
    </source>
</evidence>
<evidence type="ECO:0000313" key="3">
    <source>
        <dbReference type="Proteomes" id="UP000184513"/>
    </source>
</evidence>
<keyword evidence="1" id="KW-0472">Membrane</keyword>
<protein>
    <submittedName>
        <fullName evidence="2">Uncharacterized protein</fullName>
    </submittedName>
</protein>
<keyword evidence="3" id="KW-1185">Reference proteome</keyword>
<feature type="transmembrane region" description="Helical" evidence="1">
    <location>
        <begin position="31"/>
        <end position="55"/>
    </location>
</feature>
<keyword evidence="1" id="KW-1133">Transmembrane helix</keyword>
<accession>A0A1M7PZH3</accession>
<name>A0A1M7PZH3_9BACT</name>
<reference evidence="2 3" key="1">
    <citation type="submission" date="2016-11" db="EMBL/GenBank/DDBJ databases">
        <authorList>
            <person name="Jaros S."/>
            <person name="Januszkiewicz K."/>
            <person name="Wedrychowicz H."/>
        </authorList>
    </citation>
    <scope>NUCLEOTIDE SEQUENCE [LARGE SCALE GENOMIC DNA]</scope>
    <source>
        <strain evidence="2 3">CGMCC 1.6102</strain>
    </source>
</reference>
<organism evidence="2 3">
    <name type="scientific">Cyclobacterium lianum</name>
    <dbReference type="NCBI Taxonomy" id="388280"/>
    <lineage>
        <taxon>Bacteria</taxon>
        <taxon>Pseudomonadati</taxon>
        <taxon>Bacteroidota</taxon>
        <taxon>Cytophagia</taxon>
        <taxon>Cytophagales</taxon>
        <taxon>Cyclobacteriaceae</taxon>
        <taxon>Cyclobacterium</taxon>
    </lineage>
</organism>
<dbReference type="Proteomes" id="UP000184513">
    <property type="component" value="Unassembled WGS sequence"/>
</dbReference>
<sequence length="89" mass="10515">MYFVFYTVFKIIDILSNSNYVILNFNNSSKVFFILLLGINNFSFNLPISIIYLCFTINCQIKQVFLVVFNSEFLKIKVKLYQLTNTFVN</sequence>
<evidence type="ECO:0000313" key="2">
    <source>
        <dbReference type="EMBL" id="SHN23277.1"/>
    </source>
</evidence>